<keyword evidence="3" id="KW-1185">Reference proteome</keyword>
<reference evidence="2 3" key="1">
    <citation type="journal article" date="2001" name="J. Virol.">
        <title>Analysis and characterization of the complete genome of tupaia (tree shrew) herpesvirus.</title>
        <authorList>
            <person name="Bahr U."/>
            <person name="Darai G."/>
        </authorList>
    </citation>
    <scope>NUCLEOTIDE SEQUENCE [LARGE SCALE GENOMIC DNA]</scope>
    <source>
        <strain evidence="2">2</strain>
    </source>
</reference>
<evidence type="ECO:0000313" key="3">
    <source>
        <dbReference type="Proteomes" id="UP000137095"/>
    </source>
</evidence>
<name>Q91TV1_TUHV1</name>
<sequence>MLSEEAVVMRVTQDLYQPSLRRFLPAGVEQRGPVVPRQQLSSRRGPRHGGPPRAPDDEPAQGVPGNSPAAPGARRADHGSGSETRGRRRPAPRRLRRQLSGRWPGISV</sequence>
<accession>Q91TV1</accession>
<dbReference type="KEGG" id="vg:921164"/>
<evidence type="ECO:0000256" key="1">
    <source>
        <dbReference type="SAM" id="MobiDB-lite"/>
    </source>
</evidence>
<feature type="compositionally biased region" description="Basic residues" evidence="1">
    <location>
        <begin position="86"/>
        <end position="99"/>
    </location>
</feature>
<evidence type="ECO:0000313" key="2">
    <source>
        <dbReference type="EMBL" id="AAK57036.1"/>
    </source>
</evidence>
<feature type="region of interest" description="Disordered" evidence="1">
    <location>
        <begin position="24"/>
        <end position="108"/>
    </location>
</feature>
<organismHost>
    <name type="scientific">Tupaia belangeri</name>
    <name type="common">Common tree shrew</name>
    <name type="synonym">Tupaia glis belangeri</name>
    <dbReference type="NCBI Taxonomy" id="37347"/>
</organismHost>
<dbReference type="EMBL" id="AF281817">
    <property type="protein sequence ID" value="AAK57036.1"/>
    <property type="molecule type" value="Genomic_DNA"/>
</dbReference>
<organism evidence="2 3">
    <name type="scientific">Tupaiid herpesvirus 1 (strain 1)</name>
    <name type="common">TuHV-1</name>
    <name type="synonym">Herpesvirus tupaia (strain 1)</name>
    <dbReference type="NCBI Taxonomy" id="10397"/>
    <lineage>
        <taxon>Viruses</taxon>
        <taxon>Duplodnaviria</taxon>
        <taxon>Heunggongvirae</taxon>
        <taxon>Peploviricota</taxon>
        <taxon>Herviviricetes</taxon>
        <taxon>Herpesvirales</taxon>
        <taxon>Orthoherpesviridae</taxon>
        <taxon>Betaherpesvirinae</taxon>
        <taxon>Quwivirus</taxon>
        <taxon>Quwivirus tupaiidbeta1</taxon>
    </lineage>
</organism>
<dbReference type="GeneID" id="921164"/>
<protein>
    <submittedName>
        <fullName evidence="2">T12</fullName>
    </submittedName>
</protein>
<proteinExistence type="predicted"/>
<dbReference type="RefSeq" id="NP_116341.1">
    <property type="nucleotide sequence ID" value="NC_002794.1"/>
</dbReference>
<dbReference type="Proteomes" id="UP000137095">
    <property type="component" value="Segment"/>
</dbReference>